<dbReference type="SUPFAM" id="SSF54626">
    <property type="entry name" value="Chalcone isomerase"/>
    <property type="match status" value="1"/>
</dbReference>
<feature type="signal peptide" evidence="1">
    <location>
        <begin position="1"/>
        <end position="21"/>
    </location>
</feature>
<evidence type="ECO:0000313" key="5">
    <source>
        <dbReference type="Proteomes" id="UP001223336"/>
    </source>
</evidence>
<evidence type="ECO:0000313" key="4">
    <source>
        <dbReference type="EMBL" id="WML87859.1"/>
    </source>
</evidence>
<feature type="domain" description="Chalcone isomerase" evidence="2">
    <location>
        <begin position="24"/>
        <end position="179"/>
    </location>
</feature>
<dbReference type="AlphaFoldDB" id="A0AA51MNQ9"/>
<reference evidence="4 5" key="1">
    <citation type="submission" date="2023-08" db="EMBL/GenBank/DDBJ databases">
        <title>New molecular markers tilS and rpoB for phylogenetic and monitoring studies of the genus Thiothrix biodiversity.</title>
        <authorList>
            <person name="Ravin N.V."/>
            <person name="Smolyakov D."/>
            <person name="Markov N.D."/>
            <person name="Beletsky A.V."/>
            <person name="Mardanov A.V."/>
            <person name="Rudenko T.S."/>
            <person name="Grabovich M.Y."/>
        </authorList>
    </citation>
    <scope>NUCLEOTIDE SEQUENCE</scope>
    <source>
        <strain evidence="4">DNT52</strain>
        <strain evidence="3 5">H33</strain>
    </source>
</reference>
<protein>
    <submittedName>
        <fullName evidence="4">Chalcone isomerase family protein</fullName>
    </submittedName>
</protein>
<name>A0AA51MNQ9_9GAMM</name>
<evidence type="ECO:0000259" key="2">
    <source>
        <dbReference type="Pfam" id="PF16036"/>
    </source>
</evidence>
<dbReference type="Gene3D" id="3.50.70.10">
    <property type="match status" value="1"/>
</dbReference>
<keyword evidence="4" id="KW-0413">Isomerase</keyword>
<keyword evidence="1" id="KW-0732">Signal</keyword>
<dbReference type="Pfam" id="PF16036">
    <property type="entry name" value="Chalcone_3"/>
    <property type="match status" value="1"/>
</dbReference>
<evidence type="ECO:0000256" key="1">
    <source>
        <dbReference type="SAM" id="SignalP"/>
    </source>
</evidence>
<proteinExistence type="predicted"/>
<dbReference type="RefSeq" id="WP_308134383.1">
    <property type="nucleotide sequence ID" value="NZ_CP133197.1"/>
</dbReference>
<dbReference type="InterPro" id="IPR016087">
    <property type="entry name" value="Chalcone_isomerase"/>
</dbReference>
<evidence type="ECO:0000313" key="3">
    <source>
        <dbReference type="EMBL" id="MDQ5768332.1"/>
    </source>
</evidence>
<dbReference type="Proteomes" id="UP001229862">
    <property type="component" value="Chromosome"/>
</dbReference>
<dbReference type="Proteomes" id="UP001223336">
    <property type="component" value="Unassembled WGS sequence"/>
</dbReference>
<accession>A0AA51MNQ9</accession>
<feature type="chain" id="PRO_5041248472" evidence="1">
    <location>
        <begin position="22"/>
        <end position="180"/>
    </location>
</feature>
<keyword evidence="5" id="KW-1185">Reference proteome</keyword>
<dbReference type="EMBL" id="CP133217">
    <property type="protein sequence ID" value="WML87859.1"/>
    <property type="molecule type" value="Genomic_DNA"/>
</dbReference>
<dbReference type="InterPro" id="IPR036298">
    <property type="entry name" value="Chalcone_isomerase_sf"/>
</dbReference>
<dbReference type="GO" id="GO:0016872">
    <property type="term" value="F:intramolecular lyase activity"/>
    <property type="evidence" value="ECO:0007669"/>
    <property type="project" value="InterPro"/>
</dbReference>
<gene>
    <name evidence="3" type="ORF">RCC75_07315</name>
    <name evidence="4" type="ORF">RCG00_05690</name>
</gene>
<organism evidence="4">
    <name type="scientific">Thiothrix subterranea</name>
    <dbReference type="NCBI Taxonomy" id="2735563"/>
    <lineage>
        <taxon>Bacteria</taxon>
        <taxon>Pseudomonadati</taxon>
        <taxon>Pseudomonadota</taxon>
        <taxon>Gammaproteobacteria</taxon>
        <taxon>Thiotrichales</taxon>
        <taxon>Thiotrichaceae</taxon>
        <taxon>Thiothrix</taxon>
    </lineage>
</organism>
<sequence>MQTLLKFWLALVCLLPLVGHSADQFPAQQTFAGQNLTLNGKGVRTKAFFTLYNAGLYVQEKSTDANAILNSNLPSAMRLEITSAMITSENMESAVREGFKHSSNDPAIEPRIEQLIAVFKEAIKEGDVYDLIYTPSTLAIIKNGQPAATIAGHDFKRALFGIWLGERPVQAGLKKALLGK</sequence>
<dbReference type="InterPro" id="IPR016088">
    <property type="entry name" value="Chalcone_isomerase_3-sand"/>
</dbReference>
<dbReference type="EMBL" id="JAVFKN010000007">
    <property type="protein sequence ID" value="MDQ5768332.1"/>
    <property type="molecule type" value="Genomic_DNA"/>
</dbReference>